<keyword evidence="3 8" id="KW-0349">Heme</keyword>
<keyword evidence="10" id="KW-1185">Reference proteome</keyword>
<evidence type="ECO:0000256" key="1">
    <source>
        <dbReference type="ARBA" id="ARBA00001971"/>
    </source>
</evidence>
<dbReference type="GO" id="GO:0020037">
    <property type="term" value="F:heme binding"/>
    <property type="evidence" value="ECO:0007669"/>
    <property type="project" value="InterPro"/>
</dbReference>
<sequence length="944" mass="108292">MVAKRSPVNLSEMLLSLSNVTIARAAFGKGTAQQKRFLLAMKKTLEYLSGFNMVDMFPSWSFVGEISGLKHGMEQAHKEMDGALNEIIEEHEGKNLDGEDINEDLVDVLLRIKRKAEMDLSIENVKAVILDLFLAGSDTSSAAIVWAMTELIRHPKVMQKAQLEVRKVLNGKRILEEGDISKLSYLNQVIKETLRLHPTGPPLVPRLCRETVELAGYTIPVESRVVINAWAMMRDPKYWEGPEIFRPERFEETSLDFRVANFEYIPFGGGRRICPGVSFAMAGIELWLAQLLFYFDWELPGGRSAQELDVEEAFGPWKLPIIGNLHQLLGEHPHRRLQNLAKTYGPLLHLKLGEINLIVITSSEFARDIFKTHDLKFASRPKLMAGKIILYNYADLGLAPYGNTWSKLRKICTVELFSLKRVMSFKFIREEEGNNLVEKIMIANRSPVNLSEMLLSLSNVTIARAAFGKRSAQQKRFLLAIKKTFDYFSGFNVIDYFPSWSFVGEISGLRHRMEKVHKEMDGVLNEIIEEHEGKSDEDDMNEDLVDVLLRIKRNGEMDLSLTMENVKAVILDLFLAGSDPSSTTLVWAMTELIRHPKVMQKAQLEVRKALNGKIRIEDGDIHKLPYINQVLKETLRLHPPGPLLVPRLCCETVELAGYTIPVESRVVINVWAMMRDPKYWEDPEIFRPERFEEKAIDFGIANFEFIPFGGGRRICPGMSFALASMELWLAQLLFYFDWELPGGRSPHELDVEESFGLTLTRKNDLFLVATYHEKTIKFVTKDCRFFPKTYTRSENRIPSVKDFFQKYIQEVRTGYLPLKVRNSIQILENFKEAYEFLFSKSFRVFNGIKKKNLLNDPKKSNLKSNNILGMIKNTTLKTLKFNNKLNLNLIINEAHAQETLNPANVKLNYSSKGLIFNKKIKTLEIPFNLKVFRGFHYMLVDLID</sequence>
<dbReference type="InterPro" id="IPR017972">
    <property type="entry name" value="Cyt_P450_CS"/>
</dbReference>
<dbReference type="Pfam" id="PF00067">
    <property type="entry name" value="p450"/>
    <property type="match status" value="2"/>
</dbReference>
<dbReference type="GO" id="GO:0004497">
    <property type="term" value="F:monooxygenase activity"/>
    <property type="evidence" value="ECO:0007669"/>
    <property type="project" value="UniProtKB-KW"/>
</dbReference>
<keyword evidence="7" id="KW-0503">Monooxygenase</keyword>
<dbReference type="SUPFAM" id="SSF48264">
    <property type="entry name" value="Cytochrome P450"/>
    <property type="match status" value="2"/>
</dbReference>
<dbReference type="PRINTS" id="PR00385">
    <property type="entry name" value="P450"/>
</dbReference>
<dbReference type="InterPro" id="IPR036396">
    <property type="entry name" value="Cyt_P450_sf"/>
</dbReference>
<gene>
    <name evidence="9" type="ORF">IEQ34_007167</name>
</gene>
<evidence type="ECO:0008006" key="11">
    <source>
        <dbReference type="Google" id="ProtNLM"/>
    </source>
</evidence>
<evidence type="ECO:0000256" key="7">
    <source>
        <dbReference type="ARBA" id="ARBA00023033"/>
    </source>
</evidence>
<evidence type="ECO:0000256" key="3">
    <source>
        <dbReference type="ARBA" id="ARBA00022617"/>
    </source>
</evidence>
<dbReference type="InterPro" id="IPR001128">
    <property type="entry name" value="Cyt_P450"/>
</dbReference>
<dbReference type="FunFam" id="1.10.630.10:FF:000008">
    <property type="entry name" value="Cytochrome P450 71D8"/>
    <property type="match status" value="1"/>
</dbReference>
<evidence type="ECO:0000313" key="10">
    <source>
        <dbReference type="Proteomes" id="UP000775213"/>
    </source>
</evidence>
<reference evidence="9 10" key="1">
    <citation type="journal article" date="2021" name="Hortic Res">
        <title>Chromosome-scale assembly of the Dendrobium chrysotoxum genome enhances the understanding of orchid evolution.</title>
        <authorList>
            <person name="Zhang Y."/>
            <person name="Zhang G.Q."/>
            <person name="Zhang D."/>
            <person name="Liu X.D."/>
            <person name="Xu X.Y."/>
            <person name="Sun W.H."/>
            <person name="Yu X."/>
            <person name="Zhu X."/>
            <person name="Wang Z.W."/>
            <person name="Zhao X."/>
            <person name="Zhong W.Y."/>
            <person name="Chen H."/>
            <person name="Yin W.L."/>
            <person name="Huang T."/>
            <person name="Niu S.C."/>
            <person name="Liu Z.J."/>
        </authorList>
    </citation>
    <scope>NUCLEOTIDE SEQUENCE [LARGE SCALE GENOMIC DNA]</scope>
    <source>
        <strain evidence="9">Lindl</strain>
    </source>
</reference>
<keyword evidence="5" id="KW-0560">Oxidoreductase</keyword>
<keyword evidence="4 8" id="KW-0479">Metal-binding</keyword>
<dbReference type="FunFam" id="1.10.630.10:FF:000126">
    <property type="entry name" value="Predicted protein"/>
    <property type="match status" value="1"/>
</dbReference>
<evidence type="ECO:0000256" key="8">
    <source>
        <dbReference type="PIRSR" id="PIRSR602401-1"/>
    </source>
</evidence>
<evidence type="ECO:0000256" key="6">
    <source>
        <dbReference type="ARBA" id="ARBA00023004"/>
    </source>
</evidence>
<dbReference type="InterPro" id="IPR052306">
    <property type="entry name" value="CYP450_71D"/>
</dbReference>
<feature type="binding site" description="axial binding residue" evidence="8">
    <location>
        <position position="715"/>
    </location>
    <ligand>
        <name>heme</name>
        <dbReference type="ChEBI" id="CHEBI:30413"/>
    </ligand>
    <ligandPart>
        <name>Fe</name>
        <dbReference type="ChEBI" id="CHEBI:18248"/>
    </ligandPart>
</feature>
<comment type="cofactor">
    <cofactor evidence="1 8">
        <name>heme</name>
        <dbReference type="ChEBI" id="CHEBI:30413"/>
    </cofactor>
</comment>
<dbReference type="CDD" id="cd11072">
    <property type="entry name" value="CYP71-like"/>
    <property type="match status" value="1"/>
</dbReference>
<dbReference type="InterPro" id="IPR002401">
    <property type="entry name" value="Cyt_P450_E_grp-I"/>
</dbReference>
<comment type="similarity">
    <text evidence="2">Belongs to the cytochrome P450 family.</text>
</comment>
<dbReference type="PANTHER" id="PTHR47953">
    <property type="entry name" value="OS08G0105600 PROTEIN"/>
    <property type="match status" value="1"/>
</dbReference>
<evidence type="ECO:0000256" key="2">
    <source>
        <dbReference type="ARBA" id="ARBA00010617"/>
    </source>
</evidence>
<protein>
    <recommendedName>
        <fullName evidence="11">Cytochrome P450</fullName>
    </recommendedName>
</protein>
<evidence type="ECO:0000256" key="4">
    <source>
        <dbReference type="ARBA" id="ARBA00022723"/>
    </source>
</evidence>
<comment type="caution">
    <text evidence="9">The sequence shown here is derived from an EMBL/GenBank/DDBJ whole genome shotgun (WGS) entry which is preliminary data.</text>
</comment>
<evidence type="ECO:0000313" key="9">
    <source>
        <dbReference type="EMBL" id="KAH0464381.1"/>
    </source>
</evidence>
<dbReference type="PROSITE" id="PS00086">
    <property type="entry name" value="CYTOCHROME_P450"/>
    <property type="match status" value="2"/>
</dbReference>
<dbReference type="GO" id="GO:0016705">
    <property type="term" value="F:oxidoreductase activity, acting on paired donors, with incorporation or reduction of molecular oxygen"/>
    <property type="evidence" value="ECO:0007669"/>
    <property type="project" value="InterPro"/>
</dbReference>
<evidence type="ECO:0000256" key="5">
    <source>
        <dbReference type="ARBA" id="ARBA00023002"/>
    </source>
</evidence>
<dbReference type="PRINTS" id="PR00463">
    <property type="entry name" value="EP450I"/>
</dbReference>
<name>A0AAV7H640_DENCH</name>
<proteinExistence type="inferred from homology"/>
<dbReference type="EMBL" id="JAGFBR010000007">
    <property type="protein sequence ID" value="KAH0464381.1"/>
    <property type="molecule type" value="Genomic_DNA"/>
</dbReference>
<dbReference type="AlphaFoldDB" id="A0AAV7H640"/>
<dbReference type="GO" id="GO:0016114">
    <property type="term" value="P:terpenoid biosynthetic process"/>
    <property type="evidence" value="ECO:0007669"/>
    <property type="project" value="UniProtKB-ARBA"/>
</dbReference>
<dbReference type="GO" id="GO:0005506">
    <property type="term" value="F:iron ion binding"/>
    <property type="evidence" value="ECO:0007669"/>
    <property type="project" value="InterPro"/>
</dbReference>
<dbReference type="Proteomes" id="UP000775213">
    <property type="component" value="Unassembled WGS sequence"/>
</dbReference>
<dbReference type="PANTHER" id="PTHR47953:SF5">
    <property type="entry name" value="CYTOCHROME P450 71AV8-LIKE"/>
    <property type="match status" value="1"/>
</dbReference>
<organism evidence="9 10">
    <name type="scientific">Dendrobium chrysotoxum</name>
    <name type="common">Orchid</name>
    <dbReference type="NCBI Taxonomy" id="161865"/>
    <lineage>
        <taxon>Eukaryota</taxon>
        <taxon>Viridiplantae</taxon>
        <taxon>Streptophyta</taxon>
        <taxon>Embryophyta</taxon>
        <taxon>Tracheophyta</taxon>
        <taxon>Spermatophyta</taxon>
        <taxon>Magnoliopsida</taxon>
        <taxon>Liliopsida</taxon>
        <taxon>Asparagales</taxon>
        <taxon>Orchidaceae</taxon>
        <taxon>Epidendroideae</taxon>
        <taxon>Malaxideae</taxon>
        <taxon>Dendrobiinae</taxon>
        <taxon>Dendrobium</taxon>
    </lineage>
</organism>
<dbReference type="Gene3D" id="1.10.630.10">
    <property type="entry name" value="Cytochrome P450"/>
    <property type="match status" value="2"/>
</dbReference>
<keyword evidence="6 8" id="KW-0408">Iron</keyword>
<accession>A0AAV7H640</accession>